<dbReference type="EMBL" id="CP107906">
    <property type="protein sequence ID" value="WUG92360.1"/>
    <property type="molecule type" value="Genomic_DNA"/>
</dbReference>
<dbReference type="Proteomes" id="UP001341259">
    <property type="component" value="Chromosome"/>
</dbReference>
<reference evidence="1 2" key="1">
    <citation type="submission" date="2022-10" db="EMBL/GenBank/DDBJ databases">
        <title>The complete genomes of actinobacterial strains from the NBC collection.</title>
        <authorList>
            <person name="Joergensen T.S."/>
            <person name="Alvarez Arevalo M."/>
            <person name="Sterndorff E.B."/>
            <person name="Faurdal D."/>
            <person name="Vuksanovic O."/>
            <person name="Mourched A.-S."/>
            <person name="Charusanti P."/>
            <person name="Shaw S."/>
            <person name="Blin K."/>
            <person name="Weber T."/>
        </authorList>
    </citation>
    <scope>NUCLEOTIDE SEQUENCE [LARGE SCALE GENOMIC DNA]</scope>
    <source>
        <strain evidence="1 2">NBC_00456</strain>
    </source>
</reference>
<evidence type="ECO:0000313" key="1">
    <source>
        <dbReference type="EMBL" id="WUG92360.1"/>
    </source>
</evidence>
<evidence type="ECO:0000313" key="2">
    <source>
        <dbReference type="Proteomes" id="UP001341259"/>
    </source>
</evidence>
<accession>A0ABZ1NL62</accession>
<dbReference type="RefSeq" id="WP_328336782.1">
    <property type="nucleotide sequence ID" value="NZ_CP107906.1"/>
</dbReference>
<organism evidence="1 2">
    <name type="scientific">Streptomyces violaceus</name>
    <name type="common">Streptomyces venezuelae</name>
    <dbReference type="NCBI Taxonomy" id="1936"/>
    <lineage>
        <taxon>Bacteria</taxon>
        <taxon>Bacillati</taxon>
        <taxon>Actinomycetota</taxon>
        <taxon>Actinomycetes</taxon>
        <taxon>Kitasatosporales</taxon>
        <taxon>Streptomycetaceae</taxon>
        <taxon>Streptomyces</taxon>
    </lineage>
</organism>
<proteinExistence type="predicted"/>
<protein>
    <submittedName>
        <fullName evidence="1">Uncharacterized protein</fullName>
    </submittedName>
</protein>
<gene>
    <name evidence="1" type="ORF">OHB29_04590</name>
</gene>
<name>A0ABZ1NL62_STRVL</name>
<sequence>MSRYLEEAAALLREAADANAKGYNFAATKVELAREFAMLAAVDKGLLPAEITQDVIAAVVARTTA</sequence>
<keyword evidence="2" id="KW-1185">Reference proteome</keyword>